<evidence type="ECO:0000259" key="15">
    <source>
        <dbReference type="Pfam" id="PF02563"/>
    </source>
</evidence>
<proteinExistence type="inferred from homology"/>
<comment type="caution">
    <text evidence="18">The sequence shown here is derived from an EMBL/GenBank/DDBJ whole genome shotgun (WGS) entry which is preliminary data.</text>
</comment>
<evidence type="ECO:0000313" key="18">
    <source>
        <dbReference type="EMBL" id="MBK1633625.1"/>
    </source>
</evidence>
<dbReference type="InterPro" id="IPR054765">
    <property type="entry name" value="SLBB_dom"/>
</dbReference>
<evidence type="ECO:0000256" key="7">
    <source>
        <dbReference type="ARBA" id="ARBA00022729"/>
    </source>
</evidence>
<evidence type="ECO:0000259" key="16">
    <source>
        <dbReference type="Pfam" id="PF18412"/>
    </source>
</evidence>
<evidence type="ECO:0000256" key="6">
    <source>
        <dbReference type="ARBA" id="ARBA00022692"/>
    </source>
</evidence>
<organism evidence="18 19">
    <name type="scientific">Thiohalocapsa halophila</name>
    <dbReference type="NCBI Taxonomy" id="69359"/>
    <lineage>
        <taxon>Bacteria</taxon>
        <taxon>Pseudomonadati</taxon>
        <taxon>Pseudomonadota</taxon>
        <taxon>Gammaproteobacteria</taxon>
        <taxon>Chromatiales</taxon>
        <taxon>Chromatiaceae</taxon>
        <taxon>Thiohalocapsa</taxon>
    </lineage>
</organism>
<evidence type="ECO:0000256" key="13">
    <source>
        <dbReference type="ARBA" id="ARBA00023237"/>
    </source>
</evidence>
<evidence type="ECO:0000256" key="11">
    <source>
        <dbReference type="ARBA" id="ARBA00023136"/>
    </source>
</evidence>
<name>A0ABS1CP15_9GAMM</name>
<keyword evidence="19" id="KW-1185">Reference proteome</keyword>
<keyword evidence="7" id="KW-0732">Signal</keyword>
<evidence type="ECO:0000256" key="10">
    <source>
        <dbReference type="ARBA" id="ARBA00023114"/>
    </source>
</evidence>
<keyword evidence="11" id="KW-0472">Membrane</keyword>
<keyword evidence="3" id="KW-0813">Transport</keyword>
<keyword evidence="5 18" id="KW-0762">Sugar transport</keyword>
<accession>A0ABS1CP15</accession>
<protein>
    <submittedName>
        <fullName evidence="18">Sugar transporter</fullName>
    </submittedName>
</protein>
<reference evidence="18 19" key="1">
    <citation type="journal article" date="2020" name="Microorganisms">
        <title>Osmotic Adaptation and Compatible Solute Biosynthesis of Phototrophic Bacteria as Revealed from Genome Analyses.</title>
        <authorList>
            <person name="Imhoff J.F."/>
            <person name="Rahn T."/>
            <person name="Kunzel S."/>
            <person name="Keller A."/>
            <person name="Neulinger S.C."/>
        </authorList>
    </citation>
    <scope>NUCLEOTIDE SEQUENCE [LARGE SCALE GENOMIC DNA]</scope>
    <source>
        <strain evidence="18 19">DSM 6210</strain>
    </source>
</reference>
<dbReference type="InterPro" id="IPR003715">
    <property type="entry name" value="Poly_export_N"/>
</dbReference>
<gene>
    <name evidence="18" type="ORF">CKO31_23340</name>
</gene>
<evidence type="ECO:0000259" key="17">
    <source>
        <dbReference type="Pfam" id="PF22461"/>
    </source>
</evidence>
<keyword evidence="9" id="KW-0406">Ion transport</keyword>
<keyword evidence="10" id="KW-0626">Porin</keyword>
<dbReference type="Proteomes" id="UP000748752">
    <property type="component" value="Unassembled WGS sequence"/>
</dbReference>
<evidence type="ECO:0000256" key="14">
    <source>
        <dbReference type="ARBA" id="ARBA00023288"/>
    </source>
</evidence>
<keyword evidence="4" id="KW-1134">Transmembrane beta strand</keyword>
<keyword evidence="12" id="KW-0564">Palmitate</keyword>
<dbReference type="PANTHER" id="PTHR33619:SF3">
    <property type="entry name" value="POLYSACCHARIDE EXPORT PROTEIN GFCE-RELATED"/>
    <property type="match status" value="1"/>
</dbReference>
<evidence type="ECO:0000256" key="3">
    <source>
        <dbReference type="ARBA" id="ARBA00022448"/>
    </source>
</evidence>
<dbReference type="PANTHER" id="PTHR33619">
    <property type="entry name" value="POLYSACCHARIDE EXPORT PROTEIN GFCE-RELATED"/>
    <property type="match status" value="1"/>
</dbReference>
<evidence type="ECO:0000256" key="4">
    <source>
        <dbReference type="ARBA" id="ARBA00022452"/>
    </source>
</evidence>
<keyword evidence="14" id="KW-0449">Lipoprotein</keyword>
<dbReference type="Gene3D" id="3.30.1950.10">
    <property type="entry name" value="wza like domain"/>
    <property type="match status" value="1"/>
</dbReference>
<comment type="similarity">
    <text evidence="2">Belongs to the BexD/CtrA/VexA family.</text>
</comment>
<evidence type="ECO:0000256" key="8">
    <source>
        <dbReference type="ARBA" id="ARBA00023047"/>
    </source>
</evidence>
<keyword evidence="8" id="KW-0625">Polysaccharide transport</keyword>
<feature type="domain" description="Polysaccharide export protein N-terminal" evidence="15">
    <location>
        <begin position="52"/>
        <end position="137"/>
    </location>
</feature>
<evidence type="ECO:0000256" key="2">
    <source>
        <dbReference type="ARBA" id="ARBA00009450"/>
    </source>
</evidence>
<evidence type="ECO:0000313" key="19">
    <source>
        <dbReference type="Proteomes" id="UP000748752"/>
    </source>
</evidence>
<keyword evidence="13" id="KW-0998">Cell outer membrane</keyword>
<feature type="domain" description="Outer-membrane lipoprotein Wza C-terminal" evidence="16">
    <location>
        <begin position="313"/>
        <end position="333"/>
    </location>
</feature>
<dbReference type="Pfam" id="PF22461">
    <property type="entry name" value="SLBB_2"/>
    <property type="match status" value="2"/>
</dbReference>
<dbReference type="Gene3D" id="3.10.560.10">
    <property type="entry name" value="Outer membrane lipoprotein wza domain like"/>
    <property type="match status" value="2"/>
</dbReference>
<dbReference type="InterPro" id="IPR049712">
    <property type="entry name" value="Poly_export"/>
</dbReference>
<dbReference type="EMBL" id="NRRV01000100">
    <property type="protein sequence ID" value="MBK1633625.1"/>
    <property type="molecule type" value="Genomic_DNA"/>
</dbReference>
<feature type="domain" description="SLBB" evidence="17">
    <location>
        <begin position="228"/>
        <end position="308"/>
    </location>
</feature>
<feature type="domain" description="SLBB" evidence="17">
    <location>
        <begin position="143"/>
        <end position="221"/>
    </location>
</feature>
<evidence type="ECO:0000256" key="12">
    <source>
        <dbReference type="ARBA" id="ARBA00023139"/>
    </source>
</evidence>
<dbReference type="InterPro" id="IPR040716">
    <property type="entry name" value="Wza_C"/>
</dbReference>
<dbReference type="Pfam" id="PF18412">
    <property type="entry name" value="Wza_C"/>
    <property type="match status" value="1"/>
</dbReference>
<evidence type="ECO:0000256" key="1">
    <source>
        <dbReference type="ARBA" id="ARBA00004571"/>
    </source>
</evidence>
<evidence type="ECO:0000256" key="9">
    <source>
        <dbReference type="ARBA" id="ARBA00023065"/>
    </source>
</evidence>
<evidence type="ECO:0000256" key="5">
    <source>
        <dbReference type="ARBA" id="ARBA00022597"/>
    </source>
</evidence>
<sequence>MRATGESSVQVPVQTPEGEVPANVRIQSITAELIIQHERAYYPAPETTPAPPAHQDYRLGAGDIVNVIVWDHPELTMPAGEFRSAEQSGTVISEDGTMYFPFAGVIQAAGLTASELRDILTRKLSATIENVQLEVRVAAYRSQRIYVVGEVRQPGVLPITDVPMTAVEAVNRAGGFTENANRRNVTLTRAGDTRQIDLHALYKHGDTSQNLMLRDGDILSVPDRGFNKIFVLGAVNRPGSQTMGRHRVTLAEAIGDAADIQQFAANPHQIYVIRGGDRPKIFHLSSKSPDALLLADRFPLRPRDIVYVDAAAIIRWNRIISNLLPTTNILNNVEGLNFNYGTE</sequence>
<comment type="subcellular location">
    <subcellularLocation>
        <location evidence="1">Cell outer membrane</location>
        <topology evidence="1">Multi-pass membrane protein</topology>
    </subcellularLocation>
</comment>
<dbReference type="Pfam" id="PF02563">
    <property type="entry name" value="Poly_export"/>
    <property type="match status" value="1"/>
</dbReference>
<keyword evidence="6" id="KW-0812">Transmembrane</keyword>